<comment type="caution">
    <text evidence="1">The sequence shown here is derived from an EMBL/GenBank/DDBJ whole genome shotgun (WGS) entry which is preliminary data.</text>
</comment>
<dbReference type="Proteomes" id="UP000215902">
    <property type="component" value="Unassembled WGS sequence"/>
</dbReference>
<keyword evidence="3" id="KW-1185">Reference proteome</keyword>
<sequence length="56" mass="6507">MGIVIWQIVQCTTWQVINHLTVEEDQQVCRNNLCKWWGGWVLVGHNFLFQSVTCSG</sequence>
<name>A0A267E6M7_9PLAT</name>
<proteinExistence type="predicted"/>
<organism evidence="1 3">
    <name type="scientific">Macrostomum lignano</name>
    <dbReference type="NCBI Taxonomy" id="282301"/>
    <lineage>
        <taxon>Eukaryota</taxon>
        <taxon>Metazoa</taxon>
        <taxon>Spiralia</taxon>
        <taxon>Lophotrochozoa</taxon>
        <taxon>Platyhelminthes</taxon>
        <taxon>Rhabditophora</taxon>
        <taxon>Macrostomorpha</taxon>
        <taxon>Macrostomida</taxon>
        <taxon>Macrostomidae</taxon>
        <taxon>Macrostomum</taxon>
    </lineage>
</organism>
<evidence type="ECO:0000313" key="3">
    <source>
        <dbReference type="Proteomes" id="UP000215902"/>
    </source>
</evidence>
<gene>
    <name evidence="2" type="ORF">BOX15_Mlig014207g1</name>
    <name evidence="1" type="ORF">BOX15_Mlig014207g2</name>
</gene>
<evidence type="ECO:0000313" key="1">
    <source>
        <dbReference type="EMBL" id="PAA56459.1"/>
    </source>
</evidence>
<dbReference type="AlphaFoldDB" id="A0A267E6M7"/>
<protein>
    <submittedName>
        <fullName evidence="1">Uncharacterized protein</fullName>
    </submittedName>
</protein>
<accession>A0A267E6M7</accession>
<reference evidence="1 3" key="1">
    <citation type="submission" date="2017-06" db="EMBL/GenBank/DDBJ databases">
        <title>A platform for efficient transgenesis in Macrostomum lignano, a flatworm model organism for stem cell research.</title>
        <authorList>
            <person name="Berezikov E."/>
        </authorList>
    </citation>
    <scope>NUCLEOTIDE SEQUENCE [LARGE SCALE GENOMIC DNA]</scope>
    <source>
        <strain evidence="1">DV1</strain>
        <tissue evidence="1">Whole organism</tissue>
    </source>
</reference>
<dbReference type="EMBL" id="NIVC01002617">
    <property type="protein sequence ID" value="PAA56459.1"/>
    <property type="molecule type" value="Genomic_DNA"/>
</dbReference>
<dbReference type="EMBL" id="NIVC01002617">
    <property type="protein sequence ID" value="PAA56463.1"/>
    <property type="molecule type" value="Genomic_DNA"/>
</dbReference>
<evidence type="ECO:0000313" key="2">
    <source>
        <dbReference type="EMBL" id="PAA56463.1"/>
    </source>
</evidence>